<dbReference type="InterPro" id="IPR018060">
    <property type="entry name" value="HTH_AraC"/>
</dbReference>
<dbReference type="PROSITE" id="PS00041">
    <property type="entry name" value="HTH_ARAC_FAMILY_1"/>
    <property type="match status" value="1"/>
</dbReference>
<dbReference type="GO" id="GO:0003700">
    <property type="term" value="F:DNA-binding transcription factor activity"/>
    <property type="evidence" value="ECO:0007669"/>
    <property type="project" value="InterPro"/>
</dbReference>
<dbReference type="PRINTS" id="PR00032">
    <property type="entry name" value="HTHARAC"/>
</dbReference>
<evidence type="ECO:0000256" key="3">
    <source>
        <dbReference type="ARBA" id="ARBA00023163"/>
    </source>
</evidence>
<dbReference type="PANTHER" id="PTHR47893:SF1">
    <property type="entry name" value="REGULATORY PROTEIN PCHR"/>
    <property type="match status" value="1"/>
</dbReference>
<dbReference type="Proteomes" id="UP000186917">
    <property type="component" value="Unassembled WGS sequence"/>
</dbReference>
<keyword evidence="3" id="KW-0804">Transcription</keyword>
<feature type="domain" description="HTH araC/xylS-type" evidence="4">
    <location>
        <begin position="260"/>
        <end position="355"/>
    </location>
</feature>
<dbReference type="STRING" id="477680.SAMN05421788_107215"/>
<dbReference type="InterPro" id="IPR018062">
    <property type="entry name" value="HTH_AraC-typ_CS"/>
</dbReference>
<reference evidence="6" key="1">
    <citation type="submission" date="2017-01" db="EMBL/GenBank/DDBJ databases">
        <authorList>
            <person name="Varghese N."/>
            <person name="Submissions S."/>
        </authorList>
    </citation>
    <scope>NUCLEOTIDE SEQUENCE [LARGE SCALE GENOMIC DNA]</scope>
    <source>
        <strain evidence="6">DSM 21054</strain>
    </source>
</reference>
<sequence>MYKDDTGRSDGIYTKGSLFYTKRIFMGMKIGDQNGNWYEIGEIVNGSDVYKGELLQEGAHDYQFSFGQMQLKEMLLPNMYIIRADMQLAQSGFQLKATSSRDIVELNFTLGGSGSFTNNISGFHHRFTDRQHNILYAREFEGTAEYGTNGVHAHFEIHFNRDYFVKLFENSNPALEKFAGKVAAGQDSMAGIKSLTMTPEMHACIDKITNNPYTGMLRQMYVQSKCYDLLTLQAESINAAFGKSMPKTVLKNAYDKECIQYAQEYLLQHADAPPSLTQLATIAGTNTFKLKNGFKELYNNTVFGYLNEAKLKRSKDLLRAGIAIKEVASQLGYSSVQHFSTAFKKQYGFTPAQAR</sequence>
<evidence type="ECO:0000256" key="2">
    <source>
        <dbReference type="ARBA" id="ARBA00023125"/>
    </source>
</evidence>
<dbReference type="Pfam" id="PF12833">
    <property type="entry name" value="HTH_18"/>
    <property type="match status" value="1"/>
</dbReference>
<dbReference type="EMBL" id="FTOR01000007">
    <property type="protein sequence ID" value="SIT27359.1"/>
    <property type="molecule type" value="Genomic_DNA"/>
</dbReference>
<evidence type="ECO:0000256" key="1">
    <source>
        <dbReference type="ARBA" id="ARBA00023015"/>
    </source>
</evidence>
<evidence type="ECO:0000259" key="4">
    <source>
        <dbReference type="PROSITE" id="PS01124"/>
    </source>
</evidence>
<keyword evidence="1" id="KW-0805">Transcription regulation</keyword>
<dbReference type="SUPFAM" id="SSF46689">
    <property type="entry name" value="Homeodomain-like"/>
    <property type="match status" value="2"/>
</dbReference>
<evidence type="ECO:0000313" key="6">
    <source>
        <dbReference type="Proteomes" id="UP000186917"/>
    </source>
</evidence>
<name>A0A1N7QX19_9BACT</name>
<protein>
    <submittedName>
        <fullName evidence="5">AraC-type DNA-binding protein</fullName>
    </submittedName>
</protein>
<gene>
    <name evidence="5" type="ORF">SAMN05421788_107215</name>
</gene>
<accession>A0A1N7QX19</accession>
<dbReference type="Gene3D" id="1.10.10.60">
    <property type="entry name" value="Homeodomain-like"/>
    <property type="match status" value="2"/>
</dbReference>
<dbReference type="InterPro" id="IPR020449">
    <property type="entry name" value="Tscrpt_reg_AraC-type_HTH"/>
</dbReference>
<dbReference type="PANTHER" id="PTHR47893">
    <property type="entry name" value="REGULATORY PROTEIN PCHR"/>
    <property type="match status" value="1"/>
</dbReference>
<dbReference type="InterPro" id="IPR053142">
    <property type="entry name" value="PchR_regulatory_protein"/>
</dbReference>
<proteinExistence type="predicted"/>
<dbReference type="SMART" id="SM00342">
    <property type="entry name" value="HTH_ARAC"/>
    <property type="match status" value="1"/>
</dbReference>
<keyword evidence="6" id="KW-1185">Reference proteome</keyword>
<keyword evidence="2 5" id="KW-0238">DNA-binding</keyword>
<dbReference type="AlphaFoldDB" id="A0A1N7QX19"/>
<dbReference type="PROSITE" id="PS01124">
    <property type="entry name" value="HTH_ARAC_FAMILY_2"/>
    <property type="match status" value="1"/>
</dbReference>
<evidence type="ECO:0000313" key="5">
    <source>
        <dbReference type="EMBL" id="SIT27359.1"/>
    </source>
</evidence>
<dbReference type="GO" id="GO:0043565">
    <property type="term" value="F:sequence-specific DNA binding"/>
    <property type="evidence" value="ECO:0007669"/>
    <property type="project" value="InterPro"/>
</dbReference>
<organism evidence="5 6">
    <name type="scientific">Filimonas lacunae</name>
    <dbReference type="NCBI Taxonomy" id="477680"/>
    <lineage>
        <taxon>Bacteria</taxon>
        <taxon>Pseudomonadati</taxon>
        <taxon>Bacteroidota</taxon>
        <taxon>Chitinophagia</taxon>
        <taxon>Chitinophagales</taxon>
        <taxon>Chitinophagaceae</taxon>
        <taxon>Filimonas</taxon>
    </lineage>
</organism>
<dbReference type="InterPro" id="IPR009057">
    <property type="entry name" value="Homeodomain-like_sf"/>
</dbReference>